<reference evidence="1 2" key="1">
    <citation type="journal article" date="2018" name="Mol. Biol. Evol.">
        <title>Broad Genomic Sampling Reveals a Smut Pathogenic Ancestry of the Fungal Clade Ustilaginomycotina.</title>
        <authorList>
            <person name="Kijpornyongpan T."/>
            <person name="Mondo S.J."/>
            <person name="Barry K."/>
            <person name="Sandor L."/>
            <person name="Lee J."/>
            <person name="Lipzen A."/>
            <person name="Pangilinan J."/>
            <person name="LaButti K."/>
            <person name="Hainaut M."/>
            <person name="Henrissat B."/>
            <person name="Grigoriev I.V."/>
            <person name="Spatafora J.W."/>
            <person name="Aime M.C."/>
        </authorList>
    </citation>
    <scope>NUCLEOTIDE SEQUENCE [LARGE SCALE GENOMIC DNA]</scope>
    <source>
        <strain evidence="1 2">MCA 4198</strain>
    </source>
</reference>
<sequence>MVPAARPHTRVVPLGGRRERVSLGSPLLLKTQPRSHPLLALLPTFTVIPNSSLSDSHPFSPVEKHHGTAPLLHFSIASQQQSRLSCGSRLLLSLSPRSQWWP</sequence>
<evidence type="ECO:0000313" key="2">
    <source>
        <dbReference type="Proteomes" id="UP000245768"/>
    </source>
</evidence>
<keyword evidence="2" id="KW-1185">Reference proteome</keyword>
<proteinExistence type="predicted"/>
<dbReference type="RefSeq" id="XP_025380619.1">
    <property type="nucleotide sequence ID" value="XM_025518465.1"/>
</dbReference>
<dbReference type="GeneID" id="37040381"/>
<dbReference type="AlphaFoldDB" id="A0A316YW59"/>
<evidence type="ECO:0000313" key="1">
    <source>
        <dbReference type="EMBL" id="PWN93421.1"/>
    </source>
</evidence>
<dbReference type="Proteomes" id="UP000245768">
    <property type="component" value="Unassembled WGS sequence"/>
</dbReference>
<protein>
    <submittedName>
        <fullName evidence="1">Uncharacterized protein</fullName>
    </submittedName>
</protein>
<dbReference type="EMBL" id="KZ819634">
    <property type="protein sequence ID" value="PWN93421.1"/>
    <property type="molecule type" value="Genomic_DNA"/>
</dbReference>
<name>A0A316YW59_9BASI</name>
<organism evidence="1 2">
    <name type="scientific">Acaromyces ingoldii</name>
    <dbReference type="NCBI Taxonomy" id="215250"/>
    <lineage>
        <taxon>Eukaryota</taxon>
        <taxon>Fungi</taxon>
        <taxon>Dikarya</taxon>
        <taxon>Basidiomycota</taxon>
        <taxon>Ustilaginomycotina</taxon>
        <taxon>Exobasidiomycetes</taxon>
        <taxon>Exobasidiales</taxon>
        <taxon>Cryptobasidiaceae</taxon>
        <taxon>Acaromyces</taxon>
    </lineage>
</organism>
<accession>A0A316YW59</accession>
<gene>
    <name evidence="1" type="ORF">FA10DRAFT_21131</name>
</gene>
<dbReference type="InParanoid" id="A0A316YW59"/>